<feature type="binding site" evidence="14">
    <location>
        <position position="107"/>
    </location>
    <ligand>
        <name>Mg(2+)</name>
        <dbReference type="ChEBI" id="CHEBI:18420"/>
        <label>2</label>
        <note>catalytic</note>
    </ligand>
</feature>
<evidence type="ECO:0000313" key="18">
    <source>
        <dbReference type="EMBL" id="KAE8124219.1"/>
    </source>
</evidence>
<dbReference type="PANTHER" id="PTHR10682:SF10">
    <property type="entry name" value="POLYNUCLEOTIDE ADENYLYLTRANSFERASE"/>
    <property type="match status" value="1"/>
</dbReference>
<feature type="domain" description="Poly(A) polymerase central" evidence="16">
    <location>
        <begin position="212"/>
        <end position="356"/>
    </location>
</feature>
<dbReference type="PIRSF" id="PIRSF018425">
    <property type="entry name" value="PolyA_polymerase"/>
    <property type="match status" value="1"/>
</dbReference>
<dbReference type="SUPFAM" id="SSF81301">
    <property type="entry name" value="Nucleotidyltransferase"/>
    <property type="match status" value="1"/>
</dbReference>
<organism evidence="18 19">
    <name type="scientific">Carpinus fangiana</name>
    <dbReference type="NCBI Taxonomy" id="176857"/>
    <lineage>
        <taxon>Eukaryota</taxon>
        <taxon>Viridiplantae</taxon>
        <taxon>Streptophyta</taxon>
        <taxon>Embryophyta</taxon>
        <taxon>Tracheophyta</taxon>
        <taxon>Spermatophyta</taxon>
        <taxon>Magnoliopsida</taxon>
        <taxon>eudicotyledons</taxon>
        <taxon>Gunneridae</taxon>
        <taxon>Pentapetalae</taxon>
        <taxon>rosids</taxon>
        <taxon>fabids</taxon>
        <taxon>Fagales</taxon>
        <taxon>Betulaceae</taxon>
        <taxon>Carpinus</taxon>
    </lineage>
</organism>
<evidence type="ECO:0000256" key="6">
    <source>
        <dbReference type="ARBA" id="ARBA00022695"/>
    </source>
</evidence>
<dbReference type="InterPro" id="IPR007012">
    <property type="entry name" value="PolA_pol_cen_dom"/>
</dbReference>
<evidence type="ECO:0000256" key="5">
    <source>
        <dbReference type="ARBA" id="ARBA00022679"/>
    </source>
</evidence>
<evidence type="ECO:0000256" key="8">
    <source>
        <dbReference type="ARBA" id="ARBA00022741"/>
    </source>
</evidence>
<dbReference type="GO" id="GO:0006397">
    <property type="term" value="P:mRNA processing"/>
    <property type="evidence" value="ECO:0007669"/>
    <property type="project" value="UniProtKB-KW"/>
</dbReference>
<dbReference type="FunFam" id="3.30.460.10:FF:000002">
    <property type="entry name" value="Poly(A) polymerase alpha, putative"/>
    <property type="match status" value="1"/>
</dbReference>
<dbReference type="CDD" id="cd05402">
    <property type="entry name" value="NT_PAP_TUTase"/>
    <property type="match status" value="1"/>
</dbReference>
<gene>
    <name evidence="18" type="ORF">FH972_019124</name>
</gene>
<keyword evidence="11 12" id="KW-0539">Nucleus</keyword>
<dbReference type="GO" id="GO:0005634">
    <property type="term" value="C:nucleus"/>
    <property type="evidence" value="ECO:0007669"/>
    <property type="project" value="UniProtKB-SubCell"/>
</dbReference>
<feature type="binding site" evidence="13">
    <location>
        <begin position="105"/>
        <end position="107"/>
    </location>
    <ligand>
        <name>ATP</name>
        <dbReference type="ChEBI" id="CHEBI:30616"/>
    </ligand>
</feature>
<comment type="cofactor">
    <cofactor evidence="1">
        <name>Mn(2+)</name>
        <dbReference type="ChEBI" id="CHEBI:29035"/>
    </cofactor>
</comment>
<dbReference type="InterPro" id="IPR048840">
    <property type="entry name" value="PolA_pol_NTPase"/>
</dbReference>
<dbReference type="OrthoDB" id="412748at2759"/>
<dbReference type="Gene3D" id="3.30.460.10">
    <property type="entry name" value="Beta Polymerase, domain 2"/>
    <property type="match status" value="1"/>
</dbReference>
<keyword evidence="10 14" id="KW-0460">Magnesium</keyword>
<dbReference type="Gene3D" id="3.30.70.590">
    <property type="entry name" value="Poly(A) polymerase predicted RNA binding domain"/>
    <property type="match status" value="1"/>
</dbReference>
<dbReference type="Pfam" id="PF20750">
    <property type="entry name" value="PAP_NTPase"/>
    <property type="match status" value="1"/>
</dbReference>
<keyword evidence="4 12" id="KW-0507">mRNA processing</keyword>
<dbReference type="AlphaFoldDB" id="A0A5N6RRF5"/>
<dbReference type="EC" id="2.7.7.19" evidence="12"/>
<evidence type="ECO:0000256" key="2">
    <source>
        <dbReference type="ARBA" id="ARBA00004123"/>
    </source>
</evidence>
<dbReference type="Pfam" id="PF04926">
    <property type="entry name" value="PAP_RNA-bind"/>
    <property type="match status" value="1"/>
</dbReference>
<evidence type="ECO:0000256" key="9">
    <source>
        <dbReference type="ARBA" id="ARBA00022840"/>
    </source>
</evidence>
<feature type="binding site" evidence="13">
    <location>
        <position position="230"/>
    </location>
    <ligand>
        <name>ATP</name>
        <dbReference type="ChEBI" id="CHEBI:30616"/>
    </ligand>
</feature>
<dbReference type="FunFam" id="1.10.1410.10:FF:000001">
    <property type="entry name" value="Putative poly(A) polymerase gamma"/>
    <property type="match status" value="1"/>
</dbReference>
<keyword evidence="7 14" id="KW-0479">Metal-binding</keyword>
<dbReference type="InterPro" id="IPR011068">
    <property type="entry name" value="NuclTrfase_I-like_C"/>
</dbReference>
<evidence type="ECO:0000259" key="16">
    <source>
        <dbReference type="Pfam" id="PF04928"/>
    </source>
</evidence>
<comment type="similarity">
    <text evidence="3 12">Belongs to the poly(A) polymerase family.</text>
</comment>
<feature type="binding site" evidence="14">
    <location>
        <position position="105"/>
    </location>
    <ligand>
        <name>Mg(2+)</name>
        <dbReference type="ChEBI" id="CHEBI:18420"/>
        <label>1</label>
        <note>catalytic</note>
    </ligand>
</feature>
<dbReference type="SUPFAM" id="SSF81631">
    <property type="entry name" value="PAP/OAS1 substrate-binding domain"/>
    <property type="match status" value="1"/>
</dbReference>
<dbReference type="Proteomes" id="UP000327013">
    <property type="component" value="Chromosome 8"/>
</dbReference>
<feature type="binding site" evidence="14">
    <location>
        <position position="160"/>
    </location>
    <ligand>
        <name>Mg(2+)</name>
        <dbReference type="ChEBI" id="CHEBI:18420"/>
        <label>2</label>
        <note>catalytic</note>
    </ligand>
</feature>
<dbReference type="InterPro" id="IPR043519">
    <property type="entry name" value="NT_sf"/>
</dbReference>
<name>A0A5N6RRF5_9ROSI</name>
<feature type="binding site" evidence="13">
    <location>
        <position position="160"/>
    </location>
    <ligand>
        <name>ATP</name>
        <dbReference type="ChEBI" id="CHEBI:30616"/>
    </ligand>
</feature>
<evidence type="ECO:0000259" key="17">
    <source>
        <dbReference type="Pfam" id="PF20750"/>
    </source>
</evidence>
<evidence type="ECO:0000256" key="1">
    <source>
        <dbReference type="ARBA" id="ARBA00001936"/>
    </source>
</evidence>
<evidence type="ECO:0000259" key="15">
    <source>
        <dbReference type="Pfam" id="PF04926"/>
    </source>
</evidence>
<evidence type="ECO:0000256" key="3">
    <source>
        <dbReference type="ARBA" id="ARBA00010912"/>
    </source>
</evidence>
<dbReference type="Pfam" id="PF04928">
    <property type="entry name" value="PAP_central"/>
    <property type="match status" value="1"/>
</dbReference>
<evidence type="ECO:0000256" key="14">
    <source>
        <dbReference type="PIRSR" id="PIRSR018425-2"/>
    </source>
</evidence>
<sequence length="624" mass="69816">MGIIQPPGNLPGNPWEPISMAGPSGLDIIKTKELEEFMEARGLYESPEESLKRAEVLGRLDQILNSWVKKVTQNKGYNEQMVEGARAMIFTFGSYRLGVNGPGADIDTLCVGPRHVNREEDFFGELYRMLGEMPEVEDLHPVPGANVPIMKFKFDGISIDLLYARLGVWVIPEELDLSVDSVLQGLDEKSVLSLNGCRVTEAILSIVPHVRNFQTTLRCVRYWAKLRGIYSNMAGFLGGINCAILVARVCQLYPNAVASFLVSRFFKVYSQWKWPNPVMLCPNQERSLGLPFWDPRRNVRDRRDLMPIITPAYPYSNTSYNVSLSTLCVMKAEIERGKEICEAVEAGKAGLISLFDPFCFFTAYKNYLQIDITARNLEDFMNWKGWVESRLRLLTMKVDRDTWGQLQCHPHPDGFLDKSQQFRSCYFVGLRRKHVGCDKKGELFDIRSTIEEFKNCVGIYTSLKPGMCIGVSHKKRSDIPLFVFPGGIRPARCSTGGLGKVCGEAAEKSRNFSPLQAVEGVVGRKRKADESDTSNKFRKCDYAATSRSEALARDIKAEEGASVQPSEYSLTPLQEQVIRTCSSLFNDGGEEDLTTPFSTAASASAVPQKPVINFSFTSLVQANS</sequence>
<evidence type="ECO:0000256" key="12">
    <source>
        <dbReference type="PIRNR" id="PIRNR018425"/>
    </source>
</evidence>
<feature type="binding site" evidence="14">
    <location>
        <position position="107"/>
    </location>
    <ligand>
        <name>Mg(2+)</name>
        <dbReference type="ChEBI" id="CHEBI:18420"/>
        <label>1</label>
        <note>catalytic</note>
    </ligand>
</feature>
<proteinExistence type="inferred from homology"/>
<dbReference type="SUPFAM" id="SSF55003">
    <property type="entry name" value="PAP/Archaeal CCA-adding enzyme, C-terminal domain"/>
    <property type="match status" value="1"/>
</dbReference>
<evidence type="ECO:0000256" key="7">
    <source>
        <dbReference type="ARBA" id="ARBA00022723"/>
    </source>
</evidence>
<keyword evidence="6" id="KW-0548">Nucleotidyltransferase</keyword>
<feature type="binding site" evidence="14">
    <location>
        <position position="105"/>
    </location>
    <ligand>
        <name>Mg(2+)</name>
        <dbReference type="ChEBI" id="CHEBI:18420"/>
        <label>2</label>
        <note>catalytic</note>
    </ligand>
</feature>
<comment type="subcellular location">
    <subcellularLocation>
        <location evidence="2 12">Nucleus</location>
    </subcellularLocation>
</comment>
<feature type="domain" description="Poly(A) polymerase nucleotidyltransferase" evidence="17">
    <location>
        <begin position="16"/>
        <end position="207"/>
    </location>
</feature>
<keyword evidence="8 12" id="KW-0547">Nucleotide-binding</keyword>
<feature type="domain" description="Poly(A) polymerase RNA-binding" evidence="15">
    <location>
        <begin position="360"/>
        <end position="416"/>
    </location>
</feature>
<evidence type="ECO:0000256" key="4">
    <source>
        <dbReference type="ARBA" id="ARBA00022664"/>
    </source>
</evidence>
<keyword evidence="5 12" id="KW-0808">Transferase</keyword>
<evidence type="ECO:0000313" key="19">
    <source>
        <dbReference type="Proteomes" id="UP000327013"/>
    </source>
</evidence>
<dbReference type="PANTHER" id="PTHR10682">
    <property type="entry name" value="POLY A POLYMERASE"/>
    <property type="match status" value="1"/>
</dbReference>
<dbReference type="GO" id="GO:0003723">
    <property type="term" value="F:RNA binding"/>
    <property type="evidence" value="ECO:0007669"/>
    <property type="project" value="UniProtKB-UniRule"/>
</dbReference>
<dbReference type="InterPro" id="IPR007010">
    <property type="entry name" value="PolA_pol_RNA-bd_dom"/>
</dbReference>
<dbReference type="Gene3D" id="1.10.1410.10">
    <property type="match status" value="1"/>
</dbReference>
<comment type="function">
    <text evidence="12">Polymerase that creates the 3'-poly(A) tail of mRNA's.</text>
</comment>
<comment type="cofactor">
    <cofactor evidence="14">
        <name>Mg(2+)</name>
        <dbReference type="ChEBI" id="CHEBI:18420"/>
    </cofactor>
    <text evidence="14">Binds 2 magnesium ions. Also active with manganese.</text>
</comment>
<dbReference type="GO" id="GO:1990817">
    <property type="term" value="F:poly(A) RNA polymerase activity"/>
    <property type="evidence" value="ECO:0007669"/>
    <property type="project" value="UniProtKB-UniRule"/>
</dbReference>
<dbReference type="GO" id="GO:0031123">
    <property type="term" value="P:RNA 3'-end processing"/>
    <property type="evidence" value="ECO:0007669"/>
    <property type="project" value="InterPro"/>
</dbReference>
<evidence type="ECO:0000256" key="13">
    <source>
        <dbReference type="PIRSR" id="PIRSR018425-1"/>
    </source>
</evidence>
<reference evidence="18 19" key="1">
    <citation type="submission" date="2019-06" db="EMBL/GenBank/DDBJ databases">
        <title>A chromosomal-level reference genome of Carpinus fangiana (Coryloideae, Betulaceae).</title>
        <authorList>
            <person name="Yang X."/>
            <person name="Wang Z."/>
            <person name="Zhang L."/>
            <person name="Hao G."/>
            <person name="Liu J."/>
            <person name="Yang Y."/>
        </authorList>
    </citation>
    <scope>NUCLEOTIDE SEQUENCE [LARGE SCALE GENOMIC DNA]</scope>
    <source>
        <strain evidence="18">Cfa_2016G</strain>
        <tissue evidence="18">Leaf</tissue>
    </source>
</reference>
<dbReference type="GO" id="GO:0046872">
    <property type="term" value="F:metal ion binding"/>
    <property type="evidence" value="ECO:0007669"/>
    <property type="project" value="UniProtKB-KW"/>
</dbReference>
<keyword evidence="9 12" id="KW-0067">ATP-binding</keyword>
<keyword evidence="19" id="KW-1185">Reference proteome</keyword>
<feature type="binding site" evidence="13">
    <location>
        <begin position="92"/>
        <end position="94"/>
    </location>
    <ligand>
        <name>ATP</name>
        <dbReference type="ChEBI" id="CHEBI:30616"/>
    </ligand>
</feature>
<dbReference type="InterPro" id="IPR014492">
    <property type="entry name" value="PolyA_polymerase"/>
</dbReference>
<evidence type="ECO:0000256" key="11">
    <source>
        <dbReference type="ARBA" id="ARBA00023242"/>
    </source>
</evidence>
<dbReference type="EMBL" id="CM017328">
    <property type="protein sequence ID" value="KAE8124219.1"/>
    <property type="molecule type" value="Genomic_DNA"/>
</dbReference>
<protein>
    <recommendedName>
        <fullName evidence="12">Poly(A) polymerase</fullName>
        <ecNumber evidence="12">2.7.7.19</ecNumber>
    </recommendedName>
</protein>
<dbReference type="GO" id="GO:0005524">
    <property type="term" value="F:ATP binding"/>
    <property type="evidence" value="ECO:0007669"/>
    <property type="project" value="UniProtKB-UniRule"/>
</dbReference>
<comment type="catalytic activity">
    <reaction evidence="12">
        <text>RNA(n) + ATP = RNA(n)-3'-adenine ribonucleotide + diphosphate</text>
        <dbReference type="Rhea" id="RHEA:11332"/>
        <dbReference type="Rhea" id="RHEA-COMP:14527"/>
        <dbReference type="Rhea" id="RHEA-COMP:17347"/>
        <dbReference type="ChEBI" id="CHEBI:30616"/>
        <dbReference type="ChEBI" id="CHEBI:33019"/>
        <dbReference type="ChEBI" id="CHEBI:140395"/>
        <dbReference type="ChEBI" id="CHEBI:173115"/>
        <dbReference type="EC" id="2.7.7.19"/>
    </reaction>
</comment>
<evidence type="ECO:0000256" key="10">
    <source>
        <dbReference type="ARBA" id="ARBA00022842"/>
    </source>
</evidence>
<accession>A0A5N6RRF5</accession>